<evidence type="ECO:0000313" key="1">
    <source>
        <dbReference type="EMBL" id="KAK3251328.1"/>
    </source>
</evidence>
<keyword evidence="3" id="KW-1185">Reference proteome</keyword>
<comment type="caution">
    <text evidence="2">The sequence shown here is derived from an EMBL/GenBank/DDBJ whole genome shotgun (WGS) entry which is preliminary data.</text>
</comment>
<dbReference type="EMBL" id="LGRX02009601">
    <property type="protein sequence ID" value="KAK3271575.1"/>
    <property type="molecule type" value="Genomic_DNA"/>
</dbReference>
<reference evidence="2" key="2">
    <citation type="submission" date="2023-06" db="EMBL/GenBank/DDBJ databases">
        <title>Long-read-based genome assembly of the green algal bacterivore Cymbomonas tetramitiformis.</title>
        <authorList>
            <person name="Gyaltshen Y."/>
            <person name="Rozenberg A."/>
            <person name="Paasch A."/>
            <person name="Burns J.A."/>
            <person name="Warring S."/>
            <person name="Larson R."/>
            <person name="Maurer-Alcala X."/>
            <person name="Dacks J."/>
            <person name="Kim E."/>
        </authorList>
    </citation>
    <scope>NUCLEOTIDE SEQUENCE</scope>
    <source>
        <strain evidence="2">PLY_AMNH</strain>
    </source>
</reference>
<dbReference type="AlphaFoldDB" id="A0AAE0G5E2"/>
<dbReference type="EMBL" id="LGRX02026107">
    <property type="protein sequence ID" value="KAK3251328.1"/>
    <property type="molecule type" value="Genomic_DNA"/>
</dbReference>
<evidence type="ECO:0000313" key="2">
    <source>
        <dbReference type="EMBL" id="KAK3271575.1"/>
    </source>
</evidence>
<protein>
    <submittedName>
        <fullName evidence="2">Uncharacterized protein</fullName>
    </submittedName>
</protein>
<proteinExistence type="predicted"/>
<sequence>MPVSVENPELWRVHSRNSRVRSSSRWPALRAELAARATVETMERCGTMEAERRCYEEEIERVGCVVPLLTRRAHCVAAAFRDWHDVDFLVRSAACGTGWPYEEIELAEPCEPSHTPGAENA</sequence>
<dbReference type="Proteomes" id="UP001190700">
    <property type="component" value="Unassembled WGS sequence"/>
</dbReference>
<evidence type="ECO:0000313" key="3">
    <source>
        <dbReference type="Proteomes" id="UP001190700"/>
    </source>
</evidence>
<gene>
    <name evidence="2" type="ORF">CYMTET_20089</name>
    <name evidence="1" type="ORF">CYMTET_39347</name>
</gene>
<accession>A0AAE0G5E2</accession>
<reference evidence="2 3" key="1">
    <citation type="journal article" date="2015" name="Genome Biol. Evol.">
        <title>Comparative Genomics of a Bacterivorous Green Alga Reveals Evolutionary Causalities and Consequences of Phago-Mixotrophic Mode of Nutrition.</title>
        <authorList>
            <person name="Burns J.A."/>
            <person name="Paasch A."/>
            <person name="Narechania A."/>
            <person name="Kim E."/>
        </authorList>
    </citation>
    <scope>NUCLEOTIDE SEQUENCE [LARGE SCALE GENOMIC DNA]</scope>
    <source>
        <strain evidence="2">PLY_AMNH</strain>
    </source>
</reference>
<organism evidence="2 3">
    <name type="scientific">Cymbomonas tetramitiformis</name>
    <dbReference type="NCBI Taxonomy" id="36881"/>
    <lineage>
        <taxon>Eukaryota</taxon>
        <taxon>Viridiplantae</taxon>
        <taxon>Chlorophyta</taxon>
        <taxon>Pyramimonadophyceae</taxon>
        <taxon>Pyramimonadales</taxon>
        <taxon>Pyramimonadaceae</taxon>
        <taxon>Cymbomonas</taxon>
    </lineage>
</organism>
<name>A0AAE0G5E2_9CHLO</name>